<dbReference type="InterPro" id="IPR019734">
    <property type="entry name" value="TPR_rpt"/>
</dbReference>
<keyword evidence="5" id="KW-0539">Nucleus</keyword>
<dbReference type="SMART" id="SM00028">
    <property type="entry name" value="TPR"/>
    <property type="match status" value="2"/>
</dbReference>
<dbReference type="PANTHER" id="PTHR15081:SF1">
    <property type="entry name" value="NUCLEAR AUTOANTIGENIC SPERM PROTEIN"/>
    <property type="match status" value="1"/>
</dbReference>
<keyword evidence="4 6" id="KW-0802">TPR repeat</keyword>
<dbReference type="AlphaFoldDB" id="A0AAD3Y9R9"/>
<feature type="region of interest" description="Disordered" evidence="7">
    <location>
        <begin position="95"/>
        <end position="166"/>
    </location>
</feature>
<gene>
    <name evidence="9" type="ORF">CspeluHIS016_0106980</name>
</gene>
<dbReference type="EMBL" id="BTCM01000001">
    <property type="protein sequence ID" value="GMK54112.1"/>
    <property type="molecule type" value="Genomic_DNA"/>
</dbReference>
<accession>A0AAD3Y9R9</accession>
<feature type="region of interest" description="Disordered" evidence="7">
    <location>
        <begin position="345"/>
        <end position="388"/>
    </location>
</feature>
<comment type="subcellular location">
    <subcellularLocation>
        <location evidence="1">Nucleus</location>
    </subcellularLocation>
</comment>
<feature type="compositionally biased region" description="Acidic residues" evidence="7">
    <location>
        <begin position="123"/>
        <end position="166"/>
    </location>
</feature>
<dbReference type="Proteomes" id="UP001222932">
    <property type="component" value="Unassembled WGS sequence"/>
</dbReference>
<evidence type="ECO:0000313" key="9">
    <source>
        <dbReference type="EMBL" id="GMK54112.1"/>
    </source>
</evidence>
<evidence type="ECO:0000256" key="4">
    <source>
        <dbReference type="ARBA" id="ARBA00022803"/>
    </source>
</evidence>
<dbReference type="GO" id="GO:0005654">
    <property type="term" value="C:nucleoplasm"/>
    <property type="evidence" value="ECO:0007669"/>
    <property type="project" value="TreeGrafter"/>
</dbReference>
<dbReference type="SUPFAM" id="SSF48452">
    <property type="entry name" value="TPR-like"/>
    <property type="match status" value="2"/>
</dbReference>
<evidence type="ECO:0000256" key="1">
    <source>
        <dbReference type="ARBA" id="ARBA00004123"/>
    </source>
</evidence>
<dbReference type="GO" id="GO:0042393">
    <property type="term" value="F:histone binding"/>
    <property type="evidence" value="ECO:0007669"/>
    <property type="project" value="TreeGrafter"/>
</dbReference>
<dbReference type="PROSITE" id="PS50005">
    <property type="entry name" value="TPR"/>
    <property type="match status" value="1"/>
</dbReference>
<name>A0AAD3Y9R9_9TREE</name>
<sequence>MSRMSAADASAPAAPVTATSNGTPIPEDKQAQVTKLLAEGKKALALKQWEEAIEKHASALQIQDEAGVDQLDVSKAPLLFNYGRALFELALSQQGVMGKEEVAKETDPSDGDKDKSSKFVFEGDGDDEEEEGDGEVERDEEGGGEGEEQEGAEGGEGGEGEDDLPEDDFNAAWEVLDVARTIYEREIGKKGEKNARDDKMSLAECYLLLGDISCETEKFDQAVQDYKAALDIKKALLPPSSRALASAHYQLSSALELTPGGRPTALEHVQAALDGFKARADELRRAIGGDKAADDVTRLSEREREAELKDVGELIGDLEVKIDELKVAPPREDLVSGTINHLLGGVGGEVKQDAGPVNDLTSMVRKKKRPAPEKSEDKGDKKAKVEEA</sequence>
<feature type="repeat" description="TPR" evidence="6">
    <location>
        <begin position="203"/>
        <end position="236"/>
    </location>
</feature>
<feature type="compositionally biased region" description="Basic and acidic residues" evidence="7">
    <location>
        <begin position="98"/>
        <end position="117"/>
    </location>
</feature>
<feature type="region of interest" description="Disordered" evidence="7">
    <location>
        <begin position="1"/>
        <end position="29"/>
    </location>
</feature>
<protein>
    <recommendedName>
        <fullName evidence="8">Tetratricopeptide SHNi-TPR domain-containing protein</fullName>
    </recommendedName>
</protein>
<dbReference type="GO" id="GO:0006335">
    <property type="term" value="P:DNA replication-dependent chromatin assembly"/>
    <property type="evidence" value="ECO:0007669"/>
    <property type="project" value="TreeGrafter"/>
</dbReference>
<dbReference type="InterPro" id="IPR011990">
    <property type="entry name" value="TPR-like_helical_dom_sf"/>
</dbReference>
<dbReference type="Pfam" id="PF10516">
    <property type="entry name" value="SHNi-TPR"/>
    <property type="match status" value="1"/>
</dbReference>
<dbReference type="InterPro" id="IPR019544">
    <property type="entry name" value="Tetratricopeptide_SHNi-TPR_dom"/>
</dbReference>
<feature type="compositionally biased region" description="Low complexity" evidence="7">
    <location>
        <begin position="1"/>
        <end position="20"/>
    </location>
</feature>
<dbReference type="InterPro" id="IPR051730">
    <property type="entry name" value="NASP-like"/>
</dbReference>
<evidence type="ECO:0000256" key="5">
    <source>
        <dbReference type="ARBA" id="ARBA00023242"/>
    </source>
</evidence>
<feature type="domain" description="Tetratricopeptide SHNi-TPR" evidence="8">
    <location>
        <begin position="203"/>
        <end position="240"/>
    </location>
</feature>
<proteinExistence type="inferred from homology"/>
<feature type="compositionally biased region" description="Basic and acidic residues" evidence="7">
    <location>
        <begin position="370"/>
        <end position="388"/>
    </location>
</feature>
<reference evidence="9" key="1">
    <citation type="journal article" date="2023" name="BMC Genomics">
        <title>Chromosome-level genome assemblies of Cutaneotrichosporon spp. (Trichosporonales, Basidiomycota) reveal imbalanced evolution between nucleotide sequences and chromosome synteny.</title>
        <authorList>
            <person name="Kobayashi Y."/>
            <person name="Kayamori A."/>
            <person name="Aoki K."/>
            <person name="Shiwa Y."/>
            <person name="Matsutani M."/>
            <person name="Fujita N."/>
            <person name="Sugita T."/>
            <person name="Iwasaki W."/>
            <person name="Tanaka N."/>
            <person name="Takashima M."/>
        </authorList>
    </citation>
    <scope>NUCLEOTIDE SEQUENCE</scope>
    <source>
        <strain evidence="9">HIS016</strain>
    </source>
</reference>
<evidence type="ECO:0000259" key="8">
    <source>
        <dbReference type="Pfam" id="PF10516"/>
    </source>
</evidence>
<evidence type="ECO:0000256" key="6">
    <source>
        <dbReference type="PROSITE-ProRule" id="PRU00339"/>
    </source>
</evidence>
<keyword evidence="10" id="KW-1185">Reference proteome</keyword>
<dbReference type="GO" id="GO:0034080">
    <property type="term" value="P:CENP-A containing chromatin assembly"/>
    <property type="evidence" value="ECO:0007669"/>
    <property type="project" value="TreeGrafter"/>
</dbReference>
<evidence type="ECO:0000313" key="10">
    <source>
        <dbReference type="Proteomes" id="UP001222932"/>
    </source>
</evidence>
<dbReference type="Gene3D" id="1.25.40.10">
    <property type="entry name" value="Tetratricopeptide repeat domain"/>
    <property type="match status" value="1"/>
</dbReference>
<evidence type="ECO:0000256" key="2">
    <source>
        <dbReference type="ARBA" id="ARBA00008402"/>
    </source>
</evidence>
<comment type="caution">
    <text evidence="9">The sequence shown here is derived from an EMBL/GenBank/DDBJ whole genome shotgun (WGS) entry which is preliminary data.</text>
</comment>
<keyword evidence="3" id="KW-0677">Repeat</keyword>
<comment type="similarity">
    <text evidence="2">Belongs to the NASP family.</text>
</comment>
<organism evidence="9 10">
    <name type="scientific">Cutaneotrichosporon spelunceum</name>
    <dbReference type="NCBI Taxonomy" id="1672016"/>
    <lineage>
        <taxon>Eukaryota</taxon>
        <taxon>Fungi</taxon>
        <taxon>Dikarya</taxon>
        <taxon>Basidiomycota</taxon>
        <taxon>Agaricomycotina</taxon>
        <taxon>Tremellomycetes</taxon>
        <taxon>Trichosporonales</taxon>
        <taxon>Trichosporonaceae</taxon>
        <taxon>Cutaneotrichosporon</taxon>
    </lineage>
</organism>
<reference evidence="9" key="2">
    <citation type="submission" date="2023-06" db="EMBL/GenBank/DDBJ databases">
        <authorList>
            <person name="Kobayashi Y."/>
            <person name="Kayamori A."/>
            <person name="Aoki K."/>
            <person name="Shiwa Y."/>
            <person name="Fujita N."/>
            <person name="Sugita T."/>
            <person name="Iwasaki W."/>
            <person name="Tanaka N."/>
            <person name="Takashima M."/>
        </authorList>
    </citation>
    <scope>NUCLEOTIDE SEQUENCE</scope>
    <source>
        <strain evidence="9">HIS016</strain>
    </source>
</reference>
<evidence type="ECO:0000256" key="7">
    <source>
        <dbReference type="SAM" id="MobiDB-lite"/>
    </source>
</evidence>
<dbReference type="PANTHER" id="PTHR15081">
    <property type="entry name" value="NUCLEAR AUTOANTIGENIC SPERM PROTEIN NASP -RELATED"/>
    <property type="match status" value="1"/>
</dbReference>
<evidence type="ECO:0000256" key="3">
    <source>
        <dbReference type="ARBA" id="ARBA00022737"/>
    </source>
</evidence>